<gene>
    <name evidence="2" type="ORF">EDB81DRAFT_883333</name>
</gene>
<sequence length="563" mass="61192">MFWKFFFLSAALILSISFSATVLWVSTRRWSDPNTVRWIATHRTYVQITVQIISTIVGGSQVFIINSIITFSTNIRLSSRPTTLDTLQLRHAATVGMLGVDLPRSKILLSLFWLGVIQVPSLLWTGSITPVVTTSDFSTTFQIPDYNESTYAFWGRQCPPAVPCDDLLGTTSELGTFTYVAWKTLTGLLVNSVEQASSHDASTPQYQKLDNTGFTYHGRSYGVASTVGLVEPERSKANAKATILNYTYLENGYSADVSCSYNKSSRLAFYTSDMVTTPGGIYAPQGFWAQGSLPNGVWAGFPTWGVLNSDFVTALAAVRSPSEYMYGFVAGKSYGALNQTQCEVTFRPASFKVAVDMSTKNVSVTKTHVSAQSQLDIDPTGGLANVSFHGVSFLSQTLTTLYTSVLGDSFLQNIENVRRRNGHLQGTVSDAITGIEQGLELLLDHFLGSSGAGQAMLQNGTKKVDTTMTLEVVRFGNPNIAYTAFGMTLVVVIATVAEAIRTRMWTGLPIVDFLDLKSAIVGVAKDTGLAPQAVKDWSGDAGDRSIGELEMVMNNETNSLGFR</sequence>
<dbReference type="OrthoDB" id="529273at2759"/>
<evidence type="ECO:0000313" key="3">
    <source>
        <dbReference type="Proteomes" id="UP000738349"/>
    </source>
</evidence>
<organism evidence="2 3">
    <name type="scientific">Dactylonectria macrodidyma</name>
    <dbReference type="NCBI Taxonomy" id="307937"/>
    <lineage>
        <taxon>Eukaryota</taxon>
        <taxon>Fungi</taxon>
        <taxon>Dikarya</taxon>
        <taxon>Ascomycota</taxon>
        <taxon>Pezizomycotina</taxon>
        <taxon>Sordariomycetes</taxon>
        <taxon>Hypocreomycetidae</taxon>
        <taxon>Hypocreales</taxon>
        <taxon>Nectriaceae</taxon>
        <taxon>Dactylonectria</taxon>
    </lineage>
</organism>
<keyword evidence="3" id="KW-1185">Reference proteome</keyword>
<proteinExistence type="predicted"/>
<reference evidence="2" key="1">
    <citation type="journal article" date="2021" name="Nat. Commun.">
        <title>Genetic determinants of endophytism in the Arabidopsis root mycobiome.</title>
        <authorList>
            <person name="Mesny F."/>
            <person name="Miyauchi S."/>
            <person name="Thiergart T."/>
            <person name="Pickel B."/>
            <person name="Atanasova L."/>
            <person name="Karlsson M."/>
            <person name="Huettel B."/>
            <person name="Barry K.W."/>
            <person name="Haridas S."/>
            <person name="Chen C."/>
            <person name="Bauer D."/>
            <person name="Andreopoulos W."/>
            <person name="Pangilinan J."/>
            <person name="LaButti K."/>
            <person name="Riley R."/>
            <person name="Lipzen A."/>
            <person name="Clum A."/>
            <person name="Drula E."/>
            <person name="Henrissat B."/>
            <person name="Kohler A."/>
            <person name="Grigoriev I.V."/>
            <person name="Martin F.M."/>
            <person name="Hacquard S."/>
        </authorList>
    </citation>
    <scope>NUCLEOTIDE SEQUENCE</scope>
    <source>
        <strain evidence="2">MPI-CAGE-AT-0147</strain>
    </source>
</reference>
<accession>A0A9P9J3W2</accession>
<feature type="transmembrane region" description="Helical" evidence="1">
    <location>
        <begin position="44"/>
        <end position="71"/>
    </location>
</feature>
<protein>
    <submittedName>
        <fullName evidence="2">Uncharacterized protein</fullName>
    </submittedName>
</protein>
<name>A0A9P9J3W2_9HYPO</name>
<feature type="transmembrane region" description="Helical" evidence="1">
    <location>
        <begin position="480"/>
        <end position="500"/>
    </location>
</feature>
<evidence type="ECO:0000256" key="1">
    <source>
        <dbReference type="SAM" id="Phobius"/>
    </source>
</evidence>
<keyword evidence="1" id="KW-0472">Membrane</keyword>
<dbReference type="EMBL" id="JAGMUV010000007">
    <property type="protein sequence ID" value="KAH7148939.1"/>
    <property type="molecule type" value="Genomic_DNA"/>
</dbReference>
<keyword evidence="1" id="KW-0812">Transmembrane</keyword>
<evidence type="ECO:0000313" key="2">
    <source>
        <dbReference type="EMBL" id="KAH7148939.1"/>
    </source>
</evidence>
<keyword evidence="1" id="KW-1133">Transmembrane helix</keyword>
<dbReference type="AlphaFoldDB" id="A0A9P9J3W2"/>
<dbReference type="Proteomes" id="UP000738349">
    <property type="component" value="Unassembled WGS sequence"/>
</dbReference>
<comment type="caution">
    <text evidence="2">The sequence shown here is derived from an EMBL/GenBank/DDBJ whole genome shotgun (WGS) entry which is preliminary data.</text>
</comment>